<evidence type="ECO:0000313" key="1">
    <source>
        <dbReference type="EMBL" id="VEL37902.1"/>
    </source>
</evidence>
<reference evidence="1" key="1">
    <citation type="submission" date="2018-11" db="EMBL/GenBank/DDBJ databases">
        <authorList>
            <consortium name="Pathogen Informatics"/>
        </authorList>
    </citation>
    <scope>NUCLEOTIDE SEQUENCE</scope>
</reference>
<dbReference type="EMBL" id="CAAALY010256308">
    <property type="protein sequence ID" value="VEL37902.1"/>
    <property type="molecule type" value="Genomic_DNA"/>
</dbReference>
<dbReference type="AlphaFoldDB" id="A0A448XJ51"/>
<comment type="caution">
    <text evidence="1">The sequence shown here is derived from an EMBL/GenBank/DDBJ whole genome shotgun (WGS) entry which is preliminary data.</text>
</comment>
<dbReference type="Proteomes" id="UP000784294">
    <property type="component" value="Unassembled WGS sequence"/>
</dbReference>
<gene>
    <name evidence="1" type="ORF">PXEA_LOCUS31342</name>
</gene>
<proteinExistence type="predicted"/>
<protein>
    <submittedName>
        <fullName evidence="1">Uncharacterized protein</fullName>
    </submittedName>
</protein>
<organism evidence="1 2">
    <name type="scientific">Protopolystoma xenopodis</name>
    <dbReference type="NCBI Taxonomy" id="117903"/>
    <lineage>
        <taxon>Eukaryota</taxon>
        <taxon>Metazoa</taxon>
        <taxon>Spiralia</taxon>
        <taxon>Lophotrochozoa</taxon>
        <taxon>Platyhelminthes</taxon>
        <taxon>Monogenea</taxon>
        <taxon>Polyopisthocotylea</taxon>
        <taxon>Polystomatidea</taxon>
        <taxon>Polystomatidae</taxon>
        <taxon>Protopolystoma</taxon>
    </lineage>
</organism>
<keyword evidence="2" id="KW-1185">Reference proteome</keyword>
<accession>A0A448XJ51</accession>
<sequence>MIDLMLARPVGRSAIDERSTKMLVKAAGSNYQTHSVATPSPVKGIRKPAGQTCAYCRAVRALRSFQRVLNHERQSLSASHYSQSPANHCHTYLGEDDEDNELTDMRHQIEDTGTGVALGNPLVVCLSIVCHQLTKLDTGLGRETDESGSSPIKWSQDSRSLEQLVRLMGKELL</sequence>
<evidence type="ECO:0000313" key="2">
    <source>
        <dbReference type="Proteomes" id="UP000784294"/>
    </source>
</evidence>
<name>A0A448XJ51_9PLAT</name>
<dbReference type="OrthoDB" id="423559at2759"/>